<accession>A0ACC0DAS5</accession>
<organism evidence="1 2">
    <name type="scientific">Hypoxylon rubiginosum</name>
    <dbReference type="NCBI Taxonomy" id="110542"/>
    <lineage>
        <taxon>Eukaryota</taxon>
        <taxon>Fungi</taxon>
        <taxon>Dikarya</taxon>
        <taxon>Ascomycota</taxon>
        <taxon>Pezizomycotina</taxon>
        <taxon>Sordariomycetes</taxon>
        <taxon>Xylariomycetidae</taxon>
        <taxon>Xylariales</taxon>
        <taxon>Hypoxylaceae</taxon>
        <taxon>Hypoxylon</taxon>
    </lineage>
</organism>
<sequence length="478" mass="54123">MTDYIGRREDGSRDESKAAFDHIIRNEDDVQTLNDDAINNVTDDGDTLKSTDPALEKDCNDTVVKGFSGISKHGTQVQGSFEGIEKNLEKYESMFRAGPSTRSKDLPSQLETTLTPNPEIVFVQEPIRSDRSVSYSADSHDAESLTSYDDDDDDYGQHTLPTSISEDIPRLDDQLNDGDKTESGHAHSKLLLDSILLQSRRESEVRSMERSDVSDQRRSDMETESIDIVLWEDAQPRQGVEKAIRDFELVERSLSNILTHSHSCSEMQVASALSINIGYCGIIYRWQPGSTVTFHTCQKTFPPNTPYAAHATLSLKEAADGWNRGRIGVTFQQVADNEPATFRLSYEQSQPQSTLLALAFLPPDPNDEKQQQPQLTVYSRAFEGGFYGYLSNILCHELGHILGLRHWFAKEREPGLSCVQFGQSDKLSVMNYYYHPGDWKIQKSDYHDVRRFYQYQSTDYDNFPIVNVEPMRINPLSS</sequence>
<name>A0ACC0DAS5_9PEZI</name>
<evidence type="ECO:0000313" key="2">
    <source>
        <dbReference type="Proteomes" id="UP001497680"/>
    </source>
</evidence>
<dbReference type="Proteomes" id="UP001497680">
    <property type="component" value="Unassembled WGS sequence"/>
</dbReference>
<gene>
    <name evidence="1" type="ORF">F4821DRAFT_50823</name>
</gene>
<dbReference type="EMBL" id="MU394294">
    <property type="protein sequence ID" value="KAI6089652.1"/>
    <property type="molecule type" value="Genomic_DNA"/>
</dbReference>
<comment type="caution">
    <text evidence="1">The sequence shown here is derived from an EMBL/GenBank/DDBJ whole genome shotgun (WGS) entry which is preliminary data.</text>
</comment>
<proteinExistence type="predicted"/>
<evidence type="ECO:0000313" key="1">
    <source>
        <dbReference type="EMBL" id="KAI6089652.1"/>
    </source>
</evidence>
<reference evidence="1 2" key="1">
    <citation type="journal article" date="2022" name="New Phytol.">
        <title>Ecological generalism drives hyperdiversity of secondary metabolite gene clusters in xylarialean endophytes.</title>
        <authorList>
            <person name="Franco M.E.E."/>
            <person name="Wisecaver J.H."/>
            <person name="Arnold A.E."/>
            <person name="Ju Y.M."/>
            <person name="Slot J.C."/>
            <person name="Ahrendt S."/>
            <person name="Moore L.P."/>
            <person name="Eastman K.E."/>
            <person name="Scott K."/>
            <person name="Konkel Z."/>
            <person name="Mondo S.J."/>
            <person name="Kuo A."/>
            <person name="Hayes R.D."/>
            <person name="Haridas S."/>
            <person name="Andreopoulos B."/>
            <person name="Riley R."/>
            <person name="LaButti K."/>
            <person name="Pangilinan J."/>
            <person name="Lipzen A."/>
            <person name="Amirebrahimi M."/>
            <person name="Yan J."/>
            <person name="Adam C."/>
            <person name="Keymanesh K."/>
            <person name="Ng V."/>
            <person name="Louie K."/>
            <person name="Northen T."/>
            <person name="Drula E."/>
            <person name="Henrissat B."/>
            <person name="Hsieh H.M."/>
            <person name="Youens-Clark K."/>
            <person name="Lutzoni F."/>
            <person name="Miadlikowska J."/>
            <person name="Eastwood D.C."/>
            <person name="Hamelin R.C."/>
            <person name="Grigoriev I.V."/>
            <person name="U'Ren J.M."/>
        </authorList>
    </citation>
    <scope>NUCLEOTIDE SEQUENCE [LARGE SCALE GENOMIC DNA]</scope>
    <source>
        <strain evidence="1 2">ER1909</strain>
    </source>
</reference>
<protein>
    <submittedName>
        <fullName evidence="1">Uncharacterized protein</fullName>
    </submittedName>
</protein>
<keyword evidence="2" id="KW-1185">Reference proteome</keyword>